<evidence type="ECO:0000256" key="4">
    <source>
        <dbReference type="ARBA" id="ARBA00022475"/>
    </source>
</evidence>
<dbReference type="Proteomes" id="UP000294558">
    <property type="component" value="Unassembled WGS sequence"/>
</dbReference>
<evidence type="ECO:0000313" key="9">
    <source>
        <dbReference type="EMBL" id="TDT17939.1"/>
    </source>
</evidence>
<comment type="caution">
    <text evidence="9">The sequence shown here is derived from an EMBL/GenBank/DDBJ whole genome shotgun (WGS) entry which is preliminary data.</text>
</comment>
<evidence type="ECO:0000256" key="6">
    <source>
        <dbReference type="ARBA" id="ARBA00022989"/>
    </source>
</evidence>
<feature type="transmembrane region" description="Helical" evidence="8">
    <location>
        <begin position="295"/>
        <end position="313"/>
    </location>
</feature>
<feature type="transmembrane region" description="Helical" evidence="8">
    <location>
        <begin position="260"/>
        <end position="283"/>
    </location>
</feature>
<protein>
    <submittedName>
        <fullName evidence="9">Iron complex transport system permease protein</fullName>
    </submittedName>
</protein>
<dbReference type="Pfam" id="PF01032">
    <property type="entry name" value="FecCD"/>
    <property type="match status" value="1"/>
</dbReference>
<dbReference type="GO" id="GO:0022857">
    <property type="term" value="F:transmembrane transporter activity"/>
    <property type="evidence" value="ECO:0007669"/>
    <property type="project" value="InterPro"/>
</dbReference>
<comment type="subcellular location">
    <subcellularLocation>
        <location evidence="1">Cell membrane</location>
        <topology evidence="1">Multi-pass membrane protein</topology>
    </subcellularLocation>
</comment>
<dbReference type="EMBL" id="SOAU01000001">
    <property type="protein sequence ID" value="TDT17939.1"/>
    <property type="molecule type" value="Genomic_DNA"/>
</dbReference>
<evidence type="ECO:0000256" key="1">
    <source>
        <dbReference type="ARBA" id="ARBA00004651"/>
    </source>
</evidence>
<keyword evidence="4" id="KW-1003">Cell membrane</keyword>
<evidence type="ECO:0000256" key="8">
    <source>
        <dbReference type="SAM" id="Phobius"/>
    </source>
</evidence>
<feature type="transmembrane region" description="Helical" evidence="8">
    <location>
        <begin position="137"/>
        <end position="156"/>
    </location>
</feature>
<gene>
    <name evidence="9" type="ORF">BDK89_3552</name>
</gene>
<proteinExistence type="inferred from homology"/>
<organism evidence="9 10">
    <name type="scientific">Ilumatobacter fluminis</name>
    <dbReference type="NCBI Taxonomy" id="467091"/>
    <lineage>
        <taxon>Bacteria</taxon>
        <taxon>Bacillati</taxon>
        <taxon>Actinomycetota</taxon>
        <taxon>Acidimicrobiia</taxon>
        <taxon>Acidimicrobiales</taxon>
        <taxon>Ilumatobacteraceae</taxon>
        <taxon>Ilumatobacter</taxon>
    </lineage>
</organism>
<name>A0A4R7I4P7_9ACTN</name>
<feature type="transmembrane region" description="Helical" evidence="8">
    <location>
        <begin position="212"/>
        <end position="230"/>
    </location>
</feature>
<evidence type="ECO:0000256" key="2">
    <source>
        <dbReference type="ARBA" id="ARBA00007935"/>
    </source>
</evidence>
<dbReference type="AlphaFoldDB" id="A0A4R7I4P7"/>
<keyword evidence="7 8" id="KW-0472">Membrane</keyword>
<feature type="transmembrane region" description="Helical" evidence="8">
    <location>
        <begin position="78"/>
        <end position="98"/>
    </location>
</feature>
<dbReference type="FunFam" id="1.10.3470.10:FF:000001">
    <property type="entry name" value="Vitamin B12 ABC transporter permease BtuC"/>
    <property type="match status" value="1"/>
</dbReference>
<feature type="transmembrane region" description="Helical" evidence="8">
    <location>
        <begin position="110"/>
        <end position="131"/>
    </location>
</feature>
<keyword evidence="3" id="KW-0813">Transport</keyword>
<accession>A0A4R7I4P7</accession>
<feature type="transmembrane region" description="Helical" evidence="8">
    <location>
        <begin position="325"/>
        <end position="344"/>
    </location>
</feature>
<evidence type="ECO:0000256" key="5">
    <source>
        <dbReference type="ARBA" id="ARBA00022692"/>
    </source>
</evidence>
<evidence type="ECO:0000256" key="7">
    <source>
        <dbReference type="ARBA" id="ARBA00023136"/>
    </source>
</evidence>
<keyword evidence="10" id="KW-1185">Reference proteome</keyword>
<dbReference type="GO" id="GO:0033214">
    <property type="term" value="P:siderophore-iron import into cell"/>
    <property type="evidence" value="ECO:0007669"/>
    <property type="project" value="TreeGrafter"/>
</dbReference>
<dbReference type="PANTHER" id="PTHR30472">
    <property type="entry name" value="FERRIC ENTEROBACTIN TRANSPORT SYSTEM PERMEASE PROTEIN"/>
    <property type="match status" value="1"/>
</dbReference>
<feature type="transmembrane region" description="Helical" evidence="8">
    <location>
        <begin position="27"/>
        <end position="48"/>
    </location>
</feature>
<evidence type="ECO:0000313" key="10">
    <source>
        <dbReference type="Proteomes" id="UP000294558"/>
    </source>
</evidence>
<dbReference type="Gene3D" id="1.10.3470.10">
    <property type="entry name" value="ABC transporter involved in vitamin B12 uptake, BtuC"/>
    <property type="match status" value="1"/>
</dbReference>
<dbReference type="InterPro" id="IPR037294">
    <property type="entry name" value="ABC_BtuC-like"/>
</dbReference>
<feature type="transmembrane region" description="Helical" evidence="8">
    <location>
        <begin position="168"/>
        <end position="192"/>
    </location>
</feature>
<reference evidence="9 10" key="1">
    <citation type="submission" date="2019-03" db="EMBL/GenBank/DDBJ databases">
        <title>Sequencing the genomes of 1000 actinobacteria strains.</title>
        <authorList>
            <person name="Klenk H.-P."/>
        </authorList>
    </citation>
    <scope>NUCLEOTIDE SEQUENCE [LARGE SCALE GENOMIC DNA]</scope>
    <source>
        <strain evidence="9 10">DSM 18936</strain>
    </source>
</reference>
<dbReference type="RefSeq" id="WP_243839210.1">
    <property type="nucleotide sequence ID" value="NZ_SOAU01000001.1"/>
</dbReference>
<dbReference type="PANTHER" id="PTHR30472:SF1">
    <property type="entry name" value="FE(3+) DICITRATE TRANSPORT SYSTEM PERMEASE PROTEIN FECC-RELATED"/>
    <property type="match status" value="1"/>
</dbReference>
<comment type="similarity">
    <text evidence="2">Belongs to the binding-protein-dependent transport system permease family. FecCD subfamily.</text>
</comment>
<dbReference type="SUPFAM" id="SSF81345">
    <property type="entry name" value="ABC transporter involved in vitamin B12 uptake, BtuC"/>
    <property type="match status" value="1"/>
</dbReference>
<sequence>MTATLDPATAPSVVPVAARRGIARRTIGMVLLIATTVIAVPLSLAVGAKPIPLGPVVEALLSYDPTDTDHLVVRELRLPRTIVGLFVGSALGVAGALMQAVTRNPLADPGILGVNAGASFAVVIGIWAFGTTSVDDLVWFALVGAAITSVVVYALGSIGRAGATPVRLALAGAALSALLFALTRAVTLLDTATLDQFRFWAVGSLSGRDADIAWSVAPFIVVGLVMAVGVSRSLNAIGLGDDAAAALGVKVHLTRGVSGIAIMLLCGAAVAAVGPIGFVGLVLPHAARALFGPDQRWLVPACAFGGAAFLLLCDTAGRVIARPSEVQVGIMTAAIGGPAFVILVRRMRMVRL</sequence>
<dbReference type="CDD" id="cd06550">
    <property type="entry name" value="TM_ABC_iron-siderophores_like"/>
    <property type="match status" value="1"/>
</dbReference>
<keyword evidence="5 8" id="KW-0812">Transmembrane</keyword>
<dbReference type="GO" id="GO:0005886">
    <property type="term" value="C:plasma membrane"/>
    <property type="evidence" value="ECO:0007669"/>
    <property type="project" value="UniProtKB-SubCell"/>
</dbReference>
<keyword evidence="6 8" id="KW-1133">Transmembrane helix</keyword>
<evidence type="ECO:0000256" key="3">
    <source>
        <dbReference type="ARBA" id="ARBA00022448"/>
    </source>
</evidence>
<dbReference type="InterPro" id="IPR000522">
    <property type="entry name" value="ABC_transptr_permease_BtuC"/>
</dbReference>